<name>A0A9P4PVP8_9PLEO</name>
<accession>A0A9P4PVP8</accession>
<dbReference type="Proteomes" id="UP000799764">
    <property type="component" value="Unassembled WGS sequence"/>
</dbReference>
<evidence type="ECO:0000313" key="1">
    <source>
        <dbReference type="EMBL" id="KAF2450193.1"/>
    </source>
</evidence>
<proteinExistence type="predicted"/>
<comment type="caution">
    <text evidence="1">The sequence shown here is derived from an EMBL/GenBank/DDBJ whole genome shotgun (WGS) entry which is preliminary data.</text>
</comment>
<protein>
    <submittedName>
        <fullName evidence="1">Uncharacterized protein</fullName>
    </submittedName>
</protein>
<dbReference type="OrthoDB" id="1022638at2759"/>
<dbReference type="EMBL" id="MU001493">
    <property type="protein sequence ID" value="KAF2450193.1"/>
    <property type="molecule type" value="Genomic_DNA"/>
</dbReference>
<sequence>MEDLSAQEAAWERRRYSLPTDFLSIKDVRVTATESMDFLKRGVVSFVADSTCYSIYCDLITKRSTVIRHFVSKNCETPILVQAEGRHLEMYLYLLLRNTLPVGSLLPNEAFDMLVGVYTVASKLQDRESKRIAMHALVSLAREKRHGQHRALPSAQAISLVYLTTAKEDPMRLFLLDLIVTRDDFGWMQTNSGSLPSDFSAELNVAVFQNRKQYAIPLAATFDRCNIRRYLEEDVEDVSTGGEAKEAEAEQSEV</sequence>
<keyword evidence="2" id="KW-1185">Reference proteome</keyword>
<evidence type="ECO:0000313" key="2">
    <source>
        <dbReference type="Proteomes" id="UP000799764"/>
    </source>
</evidence>
<dbReference type="AlphaFoldDB" id="A0A9P4PVP8"/>
<reference evidence="1" key="1">
    <citation type="journal article" date="2020" name="Stud. Mycol.">
        <title>101 Dothideomycetes genomes: a test case for predicting lifestyles and emergence of pathogens.</title>
        <authorList>
            <person name="Haridas S."/>
            <person name="Albert R."/>
            <person name="Binder M."/>
            <person name="Bloem J."/>
            <person name="Labutti K."/>
            <person name="Salamov A."/>
            <person name="Andreopoulos B."/>
            <person name="Baker S."/>
            <person name="Barry K."/>
            <person name="Bills G."/>
            <person name="Bluhm B."/>
            <person name="Cannon C."/>
            <person name="Castanera R."/>
            <person name="Culley D."/>
            <person name="Daum C."/>
            <person name="Ezra D."/>
            <person name="Gonzalez J."/>
            <person name="Henrissat B."/>
            <person name="Kuo A."/>
            <person name="Liang C."/>
            <person name="Lipzen A."/>
            <person name="Lutzoni F."/>
            <person name="Magnuson J."/>
            <person name="Mondo S."/>
            <person name="Nolan M."/>
            <person name="Ohm R."/>
            <person name="Pangilinan J."/>
            <person name="Park H.-J."/>
            <person name="Ramirez L."/>
            <person name="Alfaro M."/>
            <person name="Sun H."/>
            <person name="Tritt A."/>
            <person name="Yoshinaga Y."/>
            <person name="Zwiers L.-H."/>
            <person name="Turgeon B."/>
            <person name="Goodwin S."/>
            <person name="Spatafora J."/>
            <person name="Crous P."/>
            <person name="Grigoriev I."/>
        </authorList>
    </citation>
    <scope>NUCLEOTIDE SEQUENCE</scope>
    <source>
        <strain evidence="1">CBS 690.94</strain>
    </source>
</reference>
<gene>
    <name evidence="1" type="ORF">P171DRAFT_516132</name>
</gene>
<organism evidence="1 2">
    <name type="scientific">Karstenula rhodostoma CBS 690.94</name>
    <dbReference type="NCBI Taxonomy" id="1392251"/>
    <lineage>
        <taxon>Eukaryota</taxon>
        <taxon>Fungi</taxon>
        <taxon>Dikarya</taxon>
        <taxon>Ascomycota</taxon>
        <taxon>Pezizomycotina</taxon>
        <taxon>Dothideomycetes</taxon>
        <taxon>Pleosporomycetidae</taxon>
        <taxon>Pleosporales</taxon>
        <taxon>Massarineae</taxon>
        <taxon>Didymosphaeriaceae</taxon>
        <taxon>Karstenula</taxon>
    </lineage>
</organism>